<dbReference type="Proteomes" id="UP000255505">
    <property type="component" value="Plasmid III"/>
</dbReference>
<evidence type="ECO:0000256" key="1">
    <source>
        <dbReference type="SAM" id="Phobius"/>
    </source>
</evidence>
<dbReference type="RefSeq" id="WP_115666610.1">
    <property type="nucleotide sequence ID" value="NZ_LT991978.1"/>
</dbReference>
<dbReference type="EMBL" id="LT991978">
    <property type="protein sequence ID" value="SPK77069.1"/>
    <property type="molecule type" value="Genomic_DNA"/>
</dbReference>
<keyword evidence="3" id="KW-0614">Plasmid</keyword>
<gene>
    <name evidence="3" type="ORF">CT19425_P20041</name>
    <name evidence="2" type="ORF">CT19425_U600050</name>
</gene>
<feature type="transmembrane region" description="Helical" evidence="1">
    <location>
        <begin position="60"/>
        <end position="80"/>
    </location>
</feature>
<dbReference type="Proteomes" id="UP000255505">
    <property type="component" value="Unassembled WGS sequence"/>
</dbReference>
<feature type="transmembrane region" description="Helical" evidence="1">
    <location>
        <begin position="7"/>
        <end position="28"/>
    </location>
</feature>
<evidence type="ECO:0000313" key="2">
    <source>
        <dbReference type="EMBL" id="SPK70556.1"/>
    </source>
</evidence>
<organism evidence="3 4">
    <name type="scientific">Cupriavidus taiwanensis</name>
    <dbReference type="NCBI Taxonomy" id="164546"/>
    <lineage>
        <taxon>Bacteria</taxon>
        <taxon>Pseudomonadati</taxon>
        <taxon>Pseudomonadota</taxon>
        <taxon>Betaproteobacteria</taxon>
        <taxon>Burkholderiales</taxon>
        <taxon>Burkholderiaceae</taxon>
        <taxon>Cupriavidus</taxon>
    </lineage>
</organism>
<evidence type="ECO:0008006" key="5">
    <source>
        <dbReference type="Google" id="ProtNLM"/>
    </source>
</evidence>
<keyword evidence="1" id="KW-0812">Transmembrane</keyword>
<dbReference type="EMBL" id="OOEF01000057">
    <property type="protein sequence ID" value="SPK70556.1"/>
    <property type="molecule type" value="Genomic_DNA"/>
</dbReference>
<evidence type="ECO:0000313" key="3">
    <source>
        <dbReference type="EMBL" id="SPK77069.1"/>
    </source>
</evidence>
<dbReference type="AlphaFoldDB" id="A0A375ITW4"/>
<reference evidence="3 4" key="1">
    <citation type="submission" date="2018-01" db="EMBL/GenBank/DDBJ databases">
        <authorList>
            <person name="Gaut B.S."/>
            <person name="Morton B.R."/>
            <person name="Clegg M.T."/>
            <person name="Duvall M.R."/>
        </authorList>
    </citation>
    <scope>NUCLEOTIDE SEQUENCE [LARGE SCALE GENOMIC DNA]</scope>
    <source>
        <strain evidence="3">Cupriavidus taiwanensis LMG 19425</strain>
        <plasmid evidence="4">Plasmid iii</plasmid>
    </source>
</reference>
<keyword evidence="1" id="KW-0472">Membrane</keyword>
<keyword evidence="1" id="KW-1133">Transmembrane helix</keyword>
<sequence length="88" mass="10182">MNPVKTGIVLSVTVVLFYLLCTLVWISVPETFMSFMNALFHGLDFRRLQTGRALSWWDTVYPAIVFAVWFFAAGVFFAWLRNRLGNED</sequence>
<dbReference type="Pfam" id="PF18926">
    <property type="entry name" value="DUF5676"/>
    <property type="match status" value="1"/>
</dbReference>
<name>A0A375ITW4_9BURK</name>
<geneLocation type="plasmid" evidence="3">
    <name>III</name>
</geneLocation>
<proteinExistence type="predicted"/>
<dbReference type="InterPro" id="IPR044020">
    <property type="entry name" value="DUF5676"/>
</dbReference>
<protein>
    <recommendedName>
        <fullName evidence="5">Transmembrane lipoprotein</fullName>
    </recommendedName>
</protein>
<accession>A0A375ITW4</accession>
<evidence type="ECO:0000313" key="4">
    <source>
        <dbReference type="Proteomes" id="UP000255505"/>
    </source>
</evidence>